<reference evidence="2" key="1">
    <citation type="journal article" date="2021" name="PeerJ">
        <title>Extensive microbial diversity within the chicken gut microbiome revealed by metagenomics and culture.</title>
        <authorList>
            <person name="Gilroy R."/>
            <person name="Ravi A."/>
            <person name="Getino M."/>
            <person name="Pursley I."/>
            <person name="Horton D.L."/>
            <person name="Alikhan N.F."/>
            <person name="Baker D."/>
            <person name="Gharbi K."/>
            <person name="Hall N."/>
            <person name="Watson M."/>
            <person name="Adriaenssens E.M."/>
            <person name="Foster-Nyarko E."/>
            <person name="Jarju S."/>
            <person name="Secka A."/>
            <person name="Antonio M."/>
            <person name="Oren A."/>
            <person name="Chaudhuri R.R."/>
            <person name="La Ragione R."/>
            <person name="Hildebrand F."/>
            <person name="Pallen M.J."/>
        </authorList>
    </citation>
    <scope>NUCLEOTIDE SEQUENCE</scope>
    <source>
        <strain evidence="2">ChiBcec1-1630</strain>
    </source>
</reference>
<dbReference type="SUPFAM" id="SSF52266">
    <property type="entry name" value="SGNH hydrolase"/>
    <property type="match status" value="1"/>
</dbReference>
<proteinExistence type="predicted"/>
<comment type="caution">
    <text evidence="2">The sequence shown here is derived from an EMBL/GenBank/DDBJ whole genome shotgun (WGS) entry which is preliminary data.</text>
</comment>
<evidence type="ECO:0008006" key="4">
    <source>
        <dbReference type="Google" id="ProtNLM"/>
    </source>
</evidence>
<name>A0A9D2QK96_9FIRM</name>
<dbReference type="AlphaFoldDB" id="A0A9D2QK96"/>
<dbReference type="InterPro" id="IPR036514">
    <property type="entry name" value="SGNH_hydro_sf"/>
</dbReference>
<feature type="chain" id="PRO_5038404117" description="SGNH hydrolase-type esterase domain-containing protein" evidence="1">
    <location>
        <begin position="20"/>
        <end position="202"/>
    </location>
</feature>
<keyword evidence="1" id="KW-0732">Signal</keyword>
<reference evidence="2" key="2">
    <citation type="submission" date="2021-04" db="EMBL/GenBank/DDBJ databases">
        <authorList>
            <person name="Gilroy R."/>
        </authorList>
    </citation>
    <scope>NUCLEOTIDE SEQUENCE</scope>
    <source>
        <strain evidence="2">ChiBcec1-1630</strain>
    </source>
</reference>
<accession>A0A9D2QK96</accession>
<gene>
    <name evidence="2" type="ORF">H9926_13640</name>
</gene>
<protein>
    <recommendedName>
        <fullName evidence="4">SGNH hydrolase-type esterase domain-containing protein</fullName>
    </recommendedName>
</protein>
<evidence type="ECO:0000313" key="3">
    <source>
        <dbReference type="Proteomes" id="UP000823922"/>
    </source>
</evidence>
<dbReference type="EMBL" id="DWVS01000353">
    <property type="protein sequence ID" value="HJC89041.1"/>
    <property type="molecule type" value="Genomic_DNA"/>
</dbReference>
<sequence length="202" mass="22486">MTAAFAAGMLILLPLSVRAQEVQPAVTAENHTEETMEQPEDIIFVGDSRFVQMKNAVGENPYRWIAKGSQGYDWFVEEAVAQIDAAVQSGTKILINFGVNDVANEAAYAELVNRKAAEWEALGAEVYYSSVNPVEDGRYVTKEKVADFNAGLQEDLDATVEWIDSFSWLVEEGYTLTDGLHFSSDTYEKLYAFYLDKLTQNG</sequence>
<evidence type="ECO:0000313" key="2">
    <source>
        <dbReference type="EMBL" id="HJC89041.1"/>
    </source>
</evidence>
<evidence type="ECO:0000256" key="1">
    <source>
        <dbReference type="SAM" id="SignalP"/>
    </source>
</evidence>
<dbReference type="Proteomes" id="UP000823922">
    <property type="component" value="Unassembled WGS sequence"/>
</dbReference>
<feature type="signal peptide" evidence="1">
    <location>
        <begin position="1"/>
        <end position="19"/>
    </location>
</feature>
<organism evidence="2 3">
    <name type="scientific">Candidatus Eisenbergiella intestinigallinarum</name>
    <dbReference type="NCBI Taxonomy" id="2838549"/>
    <lineage>
        <taxon>Bacteria</taxon>
        <taxon>Bacillati</taxon>
        <taxon>Bacillota</taxon>
        <taxon>Clostridia</taxon>
        <taxon>Lachnospirales</taxon>
        <taxon>Lachnospiraceae</taxon>
        <taxon>Eisenbergiella</taxon>
    </lineage>
</organism>
<dbReference type="Gene3D" id="3.40.50.1110">
    <property type="entry name" value="SGNH hydrolase"/>
    <property type="match status" value="1"/>
</dbReference>